<dbReference type="AlphaFoldDB" id="A0A1M6FV45"/>
<dbReference type="Gene3D" id="2.60.40.10">
    <property type="entry name" value="Immunoglobulins"/>
    <property type="match status" value="1"/>
</dbReference>
<evidence type="ECO:0000313" key="2">
    <source>
        <dbReference type="EMBL" id="SHJ01567.1"/>
    </source>
</evidence>
<dbReference type="EMBL" id="FQYV01000008">
    <property type="protein sequence ID" value="SHJ01567.1"/>
    <property type="molecule type" value="Genomic_DNA"/>
</dbReference>
<dbReference type="RefSeq" id="WP_073216998.1">
    <property type="nucleotide sequence ID" value="NZ_FNNS01000009.1"/>
</dbReference>
<dbReference type="Pfam" id="PF11551">
    <property type="entry name" value="Omp28"/>
    <property type="match status" value="1"/>
</dbReference>
<keyword evidence="1" id="KW-0732">Signal</keyword>
<sequence length="432" mass="47501">MKKLSFKFLILFAVLAVISCSKKEDPIDQPTTPLTLVLSSDVGPGELEVVGINTIAMFTITGSDGEDYTNSSQLFVNDQEISGSTYEFTQTGRFSVKAVYEGITSNILSFEVLEPSERVLIVDVPKALRNQTITFKLLDDQGNDSAPEADFFVNGEAITGNTFSTATPGDFEVYANYVANDDPYTSATKNFQVFVPKRKVVIEDYTGTWCGFCPAVAVAIDEAREATEHVAVVAIHKTSSTIPDPMDFPRIQELQDMFGIDNGFPKAQLNRTTSWVNPYPMDRVLSMAGNDTDVAIGINSQLTGSNLTVKVKVVYENGSAPGDKLVVYLLENDIVSPQVNYFNETPGHPYEGLGNPIENYVHNDALRNSLSDLFGDAIPNKPAFEKFEKEYSFSVPSNYVGDNLSFVVMVVDSDNTAKNAQFSKINENKDYE</sequence>
<dbReference type="OrthoDB" id="1081990at2"/>
<reference evidence="3" key="1">
    <citation type="submission" date="2016-11" db="EMBL/GenBank/DDBJ databases">
        <authorList>
            <person name="Varghese N."/>
            <person name="Submissions S."/>
        </authorList>
    </citation>
    <scope>NUCLEOTIDE SEQUENCE [LARGE SCALE GENOMIC DNA]</scope>
    <source>
        <strain evidence="3">DSM 26349</strain>
    </source>
</reference>
<gene>
    <name evidence="2" type="ORF">SAMN04487908_10860</name>
</gene>
<feature type="signal peptide" evidence="1">
    <location>
        <begin position="1"/>
        <end position="23"/>
    </location>
</feature>
<organism evidence="2 3">
    <name type="scientific">Aequorivita viscosa</name>
    <dbReference type="NCBI Taxonomy" id="797419"/>
    <lineage>
        <taxon>Bacteria</taxon>
        <taxon>Pseudomonadati</taxon>
        <taxon>Bacteroidota</taxon>
        <taxon>Flavobacteriia</taxon>
        <taxon>Flavobacteriales</taxon>
        <taxon>Flavobacteriaceae</taxon>
        <taxon>Aequorivita</taxon>
    </lineage>
</organism>
<accession>A0A1M6FV45</accession>
<name>A0A1M6FV45_9FLAO</name>
<protein>
    <submittedName>
        <fullName evidence="2">Thioredoxin</fullName>
    </submittedName>
</protein>
<dbReference type="InterPro" id="IPR036249">
    <property type="entry name" value="Thioredoxin-like_sf"/>
</dbReference>
<dbReference type="PROSITE" id="PS51257">
    <property type="entry name" value="PROKAR_LIPOPROTEIN"/>
    <property type="match status" value="1"/>
</dbReference>
<feature type="chain" id="PRO_5009917509" evidence="1">
    <location>
        <begin position="24"/>
        <end position="432"/>
    </location>
</feature>
<evidence type="ECO:0000256" key="1">
    <source>
        <dbReference type="SAM" id="SignalP"/>
    </source>
</evidence>
<dbReference type="STRING" id="797419.SAMN05216556_10956"/>
<evidence type="ECO:0000313" key="3">
    <source>
        <dbReference type="Proteomes" id="UP000184172"/>
    </source>
</evidence>
<proteinExistence type="predicted"/>
<dbReference type="InterPro" id="IPR021615">
    <property type="entry name" value="Omp28"/>
</dbReference>
<dbReference type="Proteomes" id="UP000184172">
    <property type="component" value="Unassembled WGS sequence"/>
</dbReference>
<keyword evidence="3" id="KW-1185">Reference proteome</keyword>
<dbReference type="InterPro" id="IPR013783">
    <property type="entry name" value="Ig-like_fold"/>
</dbReference>
<dbReference type="SUPFAM" id="SSF52833">
    <property type="entry name" value="Thioredoxin-like"/>
    <property type="match status" value="1"/>
</dbReference>